<dbReference type="RefSeq" id="WP_317635674.1">
    <property type="nucleotide sequence ID" value="NZ_AP026802.1"/>
</dbReference>
<dbReference type="EMBL" id="AP026802">
    <property type="protein sequence ID" value="BDR57727.1"/>
    <property type="molecule type" value="Genomic_DNA"/>
</dbReference>
<evidence type="ECO:0000313" key="2">
    <source>
        <dbReference type="Proteomes" id="UP001321861"/>
    </source>
</evidence>
<keyword evidence="2" id="KW-1185">Reference proteome</keyword>
<proteinExistence type="predicted"/>
<dbReference type="Proteomes" id="UP001321861">
    <property type="component" value="Chromosome"/>
</dbReference>
<evidence type="ECO:0000313" key="1">
    <source>
        <dbReference type="EMBL" id="BDR57727.1"/>
    </source>
</evidence>
<reference evidence="1 2" key="1">
    <citation type="journal article" date="2023" name="Microbiol. Spectr.">
        <title>Symbiosis of Carpenter Bees with Uncharacterized Lactic Acid Bacteria Showing NAD Auxotrophy.</title>
        <authorList>
            <person name="Kawasaki S."/>
            <person name="Ozawa K."/>
            <person name="Mori T."/>
            <person name="Yamamoto A."/>
            <person name="Ito M."/>
            <person name="Ohkuma M."/>
            <person name="Sakamoto M."/>
            <person name="Matsutani M."/>
        </authorList>
    </citation>
    <scope>NUCLEOTIDE SEQUENCE [LARGE SCALE GENOMIC DNA]</scope>
    <source>
        <strain evidence="1 2">XA3</strain>
    </source>
</reference>
<sequence length="77" mass="9076">MHKNKGDNKKYAQDKLHSYHYNYDYNYWYKLDMPNRNKATSGGMKIYVSPGGDNYDANTPKTFSELNNINFSDILKK</sequence>
<dbReference type="KEGG" id="xap:XA3_01680"/>
<name>A0AAU9CUR1_9LACO</name>
<accession>A0AAU9CUR1</accession>
<protein>
    <submittedName>
        <fullName evidence="1">Uncharacterized protein</fullName>
    </submittedName>
</protein>
<dbReference type="AlphaFoldDB" id="A0AAU9CUR1"/>
<organism evidence="1 2">
    <name type="scientific">Xylocopilactobacillus apicola</name>
    <dbReference type="NCBI Taxonomy" id="2932184"/>
    <lineage>
        <taxon>Bacteria</taxon>
        <taxon>Bacillati</taxon>
        <taxon>Bacillota</taxon>
        <taxon>Bacilli</taxon>
        <taxon>Lactobacillales</taxon>
        <taxon>Lactobacillaceae</taxon>
        <taxon>Xylocopilactobacillus</taxon>
    </lineage>
</organism>
<gene>
    <name evidence="1" type="ORF">XA3_01680</name>
</gene>